<dbReference type="Proteomes" id="UP000233399">
    <property type="component" value="Unassembled WGS sequence"/>
</dbReference>
<gene>
    <name evidence="1" type="ORF">CXB65_15535</name>
</gene>
<dbReference type="EMBL" id="PJCG01000022">
    <property type="protein sequence ID" value="PKI22276.1"/>
    <property type="molecule type" value="Genomic_DNA"/>
</dbReference>
<comment type="caution">
    <text evidence="1">The sequence shown here is derived from an EMBL/GenBank/DDBJ whole genome shotgun (WGS) entry which is preliminary data.</text>
</comment>
<accession>A0A2N1IRT2</accession>
<proteinExistence type="predicted"/>
<reference evidence="1 2" key="1">
    <citation type="submission" date="2017-12" db="EMBL/GenBank/DDBJ databases">
        <title>Isolation and characterization of an aerobic denitrifying Pseudomonas monteilii CY06 from aquaculture ponds.</title>
        <authorList>
            <person name="Ma Q."/>
            <person name="Cai Y."/>
            <person name="He Z."/>
        </authorList>
    </citation>
    <scope>NUCLEOTIDE SEQUENCE [LARGE SCALE GENOMIC DNA]</scope>
    <source>
        <strain evidence="1 2">CY06</strain>
    </source>
</reference>
<evidence type="ECO:0000313" key="2">
    <source>
        <dbReference type="Proteomes" id="UP000233399"/>
    </source>
</evidence>
<name>A0A2N1IRT2_9PSED</name>
<dbReference type="RefSeq" id="WP_101196407.1">
    <property type="nucleotide sequence ID" value="NZ_PJCG01000022.1"/>
</dbReference>
<organism evidence="1 2">
    <name type="scientific">Pseudomonas monteilii</name>
    <dbReference type="NCBI Taxonomy" id="76759"/>
    <lineage>
        <taxon>Bacteria</taxon>
        <taxon>Pseudomonadati</taxon>
        <taxon>Pseudomonadota</taxon>
        <taxon>Gammaproteobacteria</taxon>
        <taxon>Pseudomonadales</taxon>
        <taxon>Pseudomonadaceae</taxon>
        <taxon>Pseudomonas</taxon>
    </lineage>
</organism>
<sequence>MQICYYFLMNRIKDIRQIQAELRQHFDRRGLASTSAIARATGINQSQVFRNLNGHPRRVSSTIKRLCSYAEISIFSEQADPRSSSILMDALGSIWDGSEQHAKLLAQLLFAHQKASL</sequence>
<dbReference type="AlphaFoldDB" id="A0A2N1IRT2"/>
<evidence type="ECO:0000313" key="1">
    <source>
        <dbReference type="EMBL" id="PKI22276.1"/>
    </source>
</evidence>
<protein>
    <submittedName>
        <fullName evidence="1">Uncharacterized protein</fullName>
    </submittedName>
</protein>